<feature type="non-terminal residue" evidence="6">
    <location>
        <position position="276"/>
    </location>
</feature>
<dbReference type="Pfam" id="PF05343">
    <property type="entry name" value="Peptidase_M42"/>
    <property type="match status" value="1"/>
</dbReference>
<accession>A0A382WN09</accession>
<evidence type="ECO:0008006" key="7">
    <source>
        <dbReference type="Google" id="ProtNLM"/>
    </source>
</evidence>
<dbReference type="InterPro" id="IPR023367">
    <property type="entry name" value="Peptidase_M42_dom2"/>
</dbReference>
<proteinExistence type="inferred from homology"/>
<dbReference type="Gene3D" id="2.40.30.40">
    <property type="entry name" value="Peptidase M42, domain 2"/>
    <property type="match status" value="1"/>
</dbReference>
<gene>
    <name evidence="6" type="ORF">METZ01_LOCUS412808</name>
</gene>
<evidence type="ECO:0000256" key="2">
    <source>
        <dbReference type="ARBA" id="ARBA00022438"/>
    </source>
</evidence>
<dbReference type="EMBL" id="UINC01161010">
    <property type="protein sequence ID" value="SVD59954.1"/>
    <property type="molecule type" value="Genomic_DNA"/>
</dbReference>
<dbReference type="GO" id="GO:0046872">
    <property type="term" value="F:metal ion binding"/>
    <property type="evidence" value="ECO:0007669"/>
    <property type="project" value="UniProtKB-KW"/>
</dbReference>
<dbReference type="GO" id="GO:0004177">
    <property type="term" value="F:aminopeptidase activity"/>
    <property type="evidence" value="ECO:0007669"/>
    <property type="project" value="UniProtKB-KW"/>
</dbReference>
<feature type="non-terminal residue" evidence="6">
    <location>
        <position position="1"/>
    </location>
</feature>
<keyword evidence="5" id="KW-0378">Hydrolase</keyword>
<evidence type="ECO:0000256" key="5">
    <source>
        <dbReference type="ARBA" id="ARBA00022801"/>
    </source>
</evidence>
<protein>
    <recommendedName>
        <fullName evidence="7">Peptidase M42 family protein</fullName>
    </recommendedName>
</protein>
<keyword evidence="3" id="KW-0645">Protease</keyword>
<dbReference type="SUPFAM" id="SSF53187">
    <property type="entry name" value="Zn-dependent exopeptidases"/>
    <property type="match status" value="1"/>
</dbReference>
<comment type="similarity">
    <text evidence="1">Belongs to the peptidase M42 family.</text>
</comment>
<dbReference type="InterPro" id="IPR008007">
    <property type="entry name" value="Peptidase_M42"/>
</dbReference>
<name>A0A382WN09_9ZZZZ</name>
<organism evidence="6">
    <name type="scientific">marine metagenome</name>
    <dbReference type="NCBI Taxonomy" id="408172"/>
    <lineage>
        <taxon>unclassified sequences</taxon>
        <taxon>metagenomes</taxon>
        <taxon>ecological metagenomes</taxon>
    </lineage>
</organism>
<sequence>YIKFQPLGGWLDQALINQRWIILSRLGPVQGITGIKTPHVIAADARNQIFKRDQMFIDIGARNKEDVIQRFGIRPGDPIAPDSKFTLLGTEGFYLAKAWDDRIGLAVIVEVMKRLSINPPPNVVYGVSTVQEEVGLRGAHTSSHLVEPDIGINIESGVASDYPGITQEESQESLGKGPAIFLHDSSMIPSIKLRDLVVDLAETNKIPIQFDVLSGYGEDGAEMQKSRSGIPTINIAVPTRYLHSHYGIICRQDFDATVNLVTALIYQLNAETVNEL</sequence>
<dbReference type="SUPFAM" id="SSF101821">
    <property type="entry name" value="Aminopeptidase/glucanase lid domain"/>
    <property type="match status" value="1"/>
</dbReference>
<dbReference type="AlphaFoldDB" id="A0A382WN09"/>
<keyword evidence="2" id="KW-0031">Aminopeptidase</keyword>
<evidence type="ECO:0000256" key="3">
    <source>
        <dbReference type="ARBA" id="ARBA00022670"/>
    </source>
</evidence>
<evidence type="ECO:0000256" key="1">
    <source>
        <dbReference type="ARBA" id="ARBA00006272"/>
    </source>
</evidence>
<dbReference type="Gene3D" id="3.40.630.10">
    <property type="entry name" value="Zn peptidases"/>
    <property type="match status" value="1"/>
</dbReference>
<dbReference type="GO" id="GO:0006508">
    <property type="term" value="P:proteolysis"/>
    <property type="evidence" value="ECO:0007669"/>
    <property type="project" value="UniProtKB-KW"/>
</dbReference>
<dbReference type="PANTHER" id="PTHR32481:SF0">
    <property type="entry name" value="AMINOPEPTIDASE YPDE-RELATED"/>
    <property type="match status" value="1"/>
</dbReference>
<keyword evidence="4" id="KW-0479">Metal-binding</keyword>
<reference evidence="6" key="1">
    <citation type="submission" date="2018-05" db="EMBL/GenBank/DDBJ databases">
        <authorList>
            <person name="Lanie J.A."/>
            <person name="Ng W.-L."/>
            <person name="Kazmierczak K.M."/>
            <person name="Andrzejewski T.M."/>
            <person name="Davidsen T.M."/>
            <person name="Wayne K.J."/>
            <person name="Tettelin H."/>
            <person name="Glass J.I."/>
            <person name="Rusch D."/>
            <person name="Podicherti R."/>
            <person name="Tsui H.-C.T."/>
            <person name="Winkler M.E."/>
        </authorList>
    </citation>
    <scope>NUCLEOTIDE SEQUENCE</scope>
</reference>
<evidence type="ECO:0000256" key="4">
    <source>
        <dbReference type="ARBA" id="ARBA00022723"/>
    </source>
</evidence>
<evidence type="ECO:0000313" key="6">
    <source>
        <dbReference type="EMBL" id="SVD59954.1"/>
    </source>
</evidence>
<dbReference type="InterPro" id="IPR051464">
    <property type="entry name" value="Peptidase_M42_aminopept"/>
</dbReference>
<dbReference type="PANTHER" id="PTHR32481">
    <property type="entry name" value="AMINOPEPTIDASE"/>
    <property type="match status" value="1"/>
</dbReference>